<dbReference type="Gene3D" id="2.130.10.10">
    <property type="entry name" value="YVTN repeat-like/Quinoprotein amine dehydrogenase"/>
    <property type="match status" value="1"/>
</dbReference>
<dbReference type="PANTHER" id="PTHR13923">
    <property type="entry name" value="SEC31-RELATED PROTEIN"/>
    <property type="match status" value="1"/>
</dbReference>
<dbReference type="GO" id="GO:0090110">
    <property type="term" value="P:COPII-coated vesicle cargo loading"/>
    <property type="evidence" value="ECO:0007669"/>
    <property type="project" value="TreeGrafter"/>
</dbReference>
<feature type="region of interest" description="Disordered" evidence="14">
    <location>
        <begin position="599"/>
        <end position="653"/>
    </location>
</feature>
<comment type="subcellular location">
    <subcellularLocation>
        <location evidence="2">Cytoplasmic vesicle</location>
        <location evidence="2">COPII-coated vesicle membrane</location>
        <topology evidence="2">Peripheral membrane protein</topology>
        <orientation evidence="2">Cytoplasmic side</orientation>
    </subcellularLocation>
    <subcellularLocation>
        <location evidence="1">Endoplasmic reticulum</location>
    </subcellularLocation>
</comment>
<dbReference type="PROSITE" id="PS50082">
    <property type="entry name" value="WD_REPEATS_2"/>
    <property type="match status" value="2"/>
</dbReference>
<dbReference type="GO" id="GO:0007029">
    <property type="term" value="P:endoplasmic reticulum organization"/>
    <property type="evidence" value="ECO:0007669"/>
    <property type="project" value="TreeGrafter"/>
</dbReference>
<dbReference type="Gene3D" id="1.25.40.1030">
    <property type="match status" value="1"/>
</dbReference>
<feature type="compositionally biased region" description="Pro residues" evidence="14">
    <location>
        <begin position="1255"/>
        <end position="1274"/>
    </location>
</feature>
<evidence type="ECO:0000256" key="6">
    <source>
        <dbReference type="ARBA" id="ARBA00022448"/>
    </source>
</evidence>
<feature type="compositionally biased region" description="Low complexity" evidence="14">
    <location>
        <begin position="1275"/>
        <end position="1287"/>
    </location>
</feature>
<dbReference type="GO" id="GO:0030127">
    <property type="term" value="C:COPII vesicle coat"/>
    <property type="evidence" value="ECO:0007669"/>
    <property type="project" value="TreeGrafter"/>
</dbReference>
<dbReference type="InterPro" id="IPR015943">
    <property type="entry name" value="WD40/YVTN_repeat-like_dom_sf"/>
</dbReference>
<comment type="similarity">
    <text evidence="3">Belongs to the WD repeat SEC31 family.</text>
</comment>
<reference evidence="16" key="1">
    <citation type="submission" date="2016-09" db="EMBL/GenBank/DDBJ databases">
        <authorList>
            <person name="Jeantristanb JTB J.-T."/>
            <person name="Ricardo R."/>
        </authorList>
    </citation>
    <scope>NUCLEOTIDE SEQUENCE [LARGE SCALE GENOMIC DNA]</scope>
</reference>
<evidence type="ECO:0000256" key="5">
    <source>
        <dbReference type="ARBA" id="ARBA00021236"/>
    </source>
</evidence>
<feature type="compositionally biased region" description="Low complexity" evidence="14">
    <location>
        <begin position="1359"/>
        <end position="1372"/>
    </location>
</feature>
<dbReference type="SUPFAM" id="SSF50978">
    <property type="entry name" value="WD40 repeat-like"/>
    <property type="match status" value="1"/>
</dbReference>
<feature type="compositionally biased region" description="Polar residues" evidence="14">
    <location>
        <begin position="1142"/>
        <end position="1152"/>
    </location>
</feature>
<keyword evidence="6" id="KW-0813">Transport</keyword>
<feature type="region of interest" description="Disordered" evidence="14">
    <location>
        <begin position="235"/>
        <end position="305"/>
    </location>
</feature>
<protein>
    <recommendedName>
        <fullName evidence="5">Protein transport protein SEC31</fullName>
    </recommendedName>
    <alternativeName>
        <fullName evidence="4">Protein transport protein sec31</fullName>
    </alternativeName>
</protein>
<evidence type="ECO:0000256" key="14">
    <source>
        <dbReference type="SAM" id="MobiDB-lite"/>
    </source>
</evidence>
<feature type="compositionally biased region" description="Low complexity" evidence="14">
    <location>
        <begin position="1175"/>
        <end position="1184"/>
    </location>
</feature>
<evidence type="ECO:0000256" key="3">
    <source>
        <dbReference type="ARBA" id="ARBA00009358"/>
    </source>
</evidence>
<evidence type="ECO:0000256" key="13">
    <source>
        <dbReference type="PROSITE-ProRule" id="PRU00221"/>
    </source>
</evidence>
<dbReference type="GO" id="GO:0015031">
    <property type="term" value="P:protein transport"/>
    <property type="evidence" value="ECO:0007669"/>
    <property type="project" value="UniProtKB-KW"/>
</dbReference>
<organism evidence="15 16">
    <name type="scientific">Microbotryum intermedium</name>
    <dbReference type="NCBI Taxonomy" id="269621"/>
    <lineage>
        <taxon>Eukaryota</taxon>
        <taxon>Fungi</taxon>
        <taxon>Dikarya</taxon>
        <taxon>Basidiomycota</taxon>
        <taxon>Pucciniomycotina</taxon>
        <taxon>Microbotryomycetes</taxon>
        <taxon>Microbotryales</taxon>
        <taxon>Microbotryaceae</taxon>
        <taxon>Microbotryum</taxon>
    </lineage>
</organism>
<dbReference type="InterPro" id="IPR036322">
    <property type="entry name" value="WD40_repeat_dom_sf"/>
</dbReference>
<dbReference type="Gene3D" id="1.20.940.10">
    <property type="entry name" value="Functional domain of the splicing factor Prp18"/>
    <property type="match status" value="1"/>
</dbReference>
<feature type="compositionally biased region" description="Polar residues" evidence="14">
    <location>
        <begin position="1106"/>
        <end position="1115"/>
    </location>
</feature>
<keyword evidence="11" id="KW-0653">Protein transport</keyword>
<sequence>MVTSIPRTAVSIWSPQQLRRATPLLATGTVSGALDASFSSDSLLELWDPFASAPSSTPQVEGLDLGNQNQNHQGLDQIELTTPLASLAVGSRFNRLAWGYIKQPDKPLGVIAAGLENGEIGLWDSSRLIDKSCGDASLARYDLHKGPVRGLDFNQHQTNLLASGATNGEIFIWDLTTPNKPFSPGARSRSLDDITALAWNSHVVHVLATGSNSGYTVVWDLKSKREVTALSYSGGAPTGVGSGFGQPGWGAPGGSRAVSAVQWHPTNVSARRQHDANAEQASQGGAESDTQLSDSQPTKLATATDDDHNPIIMLWDLRNWKEPERILTGHEKGVLSLDWCSQDADLLLSSGKDGRTIAWNPSTSEIVAEVTPSSNWSFDTQWCPRNPSIISTASLDGKITLQSIQSTAPPTAAADAAPTSLGAGADGANMFEAAISANAANYPTKSLAHAPKWLRRSASVAFGFGGKLVSISHTPAPAGAAPGTPATPSVSIRKVVVQPEVVERAVRLDEAQSNGTLAQFCEQRSAEIEQAVDIDPKLKEGEVSSWKLLASLFGAQSKGGLIDLLGFDRSDIKTKADEAIKTLKDKLPASALAISTLGSNPEGVNGVQETADGAIPFGSELDESTTSNSLASEGTKQSSETTEPSLFGADDAVTMTPGSSQAAADFYSQIGSSRATLPDHLLNNSNRENFSSAAATAGSTSSAASLNLRATTFKIYREDEAEVDRLITKALVLGDFASAVALALSNDRFADAILFAVQGGDELLATTQSIYFERQQAAGAPYLRVLQSIVGNDLADVVQNAHLAQWQEIFVVLCTYANADEFPSLCEQLGQRLEYQYDTVKDSASSHAATELRNNAILCYLAAGKLEKVVGIWVQQMEEDEQVSRAESGAHGGAQRYEAHAKALSAFVEKVSVFQQAVDYVDTDLHDQTAESGTRVYKLAELYERYVEYAELLAAQGLSHIALKYIVQVPHDFQSSNNASDPSLTRDRLLRTTGNQSAGSVFGSNHRIGGGATPVASTSYGASNNTYGTRSYSNYGQPAYTQQSSAYAPAQSSYGAPPQQNNACGTSQRSAYAPGTSSYSNALDDPYGSRGGQATNAYGAAAPVSQPFNPYSQPQAAAAPTSDPYAPQQGSGFVPPPALREQSPNFAATPVSSIAPPPRSKSDIGWNDAPQLQRKAAPAAATSAAPPPKAAPITSPFSNMSPAQAGGGPPPPAFGGVAGGGGFAVPPPPPSRSSNRTPAPVPPPPQAGQRFANAPPVPNPSAAPSPYAPPPPQTQKPQQQANPTPSQYAPPPAPQGQRFAPPPPPPQGGAGPRPAPPAGFPGPPAGYRGPPITDGGFRPSSAAGRGPPFPPGQGPRGPTPNGAQGLAPNGNGPAPPNPYAPPPSGQALSGPYAPPAGAQNGPPRPGTFLGPPQGYQPRGGPAPPPASQTPTPAPPPSRPEPPKSKYPPGDTTHIPAESKPIYNCLNAQLTGMRNLPPGPPQQRKMVDDTAKRLSMLFDALNCETLSVATRDRLLEICRAIDTRNKAQALDLHLQMLTSGANDLAAWQAAVKLIISRLP</sequence>
<dbReference type="EMBL" id="FMSP01000003">
    <property type="protein sequence ID" value="SCV67953.1"/>
    <property type="molecule type" value="Genomic_DNA"/>
</dbReference>
<keyword evidence="9" id="KW-0256">Endoplasmic reticulum</keyword>
<dbReference type="Proteomes" id="UP000198372">
    <property type="component" value="Unassembled WGS sequence"/>
</dbReference>
<evidence type="ECO:0000256" key="4">
    <source>
        <dbReference type="ARBA" id="ARBA00013507"/>
    </source>
</evidence>
<dbReference type="InterPro" id="IPR040251">
    <property type="entry name" value="SEC31-like"/>
</dbReference>
<evidence type="ECO:0000256" key="7">
    <source>
        <dbReference type="ARBA" id="ARBA00022574"/>
    </source>
</evidence>
<dbReference type="OrthoDB" id="542917at2759"/>
<feature type="compositionally biased region" description="Pro residues" evidence="14">
    <location>
        <begin position="1420"/>
        <end position="1439"/>
    </location>
</feature>
<feature type="compositionally biased region" description="Polar residues" evidence="14">
    <location>
        <begin position="279"/>
        <end position="301"/>
    </location>
</feature>
<evidence type="ECO:0000256" key="2">
    <source>
        <dbReference type="ARBA" id="ARBA00004299"/>
    </source>
</evidence>
<dbReference type="InterPro" id="IPR001680">
    <property type="entry name" value="WD40_rpt"/>
</dbReference>
<feature type="compositionally biased region" description="Low complexity" evidence="14">
    <location>
        <begin position="1410"/>
        <end position="1419"/>
    </location>
</feature>
<feature type="compositionally biased region" description="Pro residues" evidence="14">
    <location>
        <begin position="1373"/>
        <end position="1384"/>
    </location>
</feature>
<feature type="compositionally biased region" description="Gly residues" evidence="14">
    <location>
        <begin position="236"/>
        <end position="253"/>
    </location>
</feature>
<feature type="compositionally biased region" description="Low complexity" evidence="14">
    <location>
        <begin position="1043"/>
        <end position="1060"/>
    </location>
</feature>
<dbReference type="InterPro" id="IPR019775">
    <property type="entry name" value="WD40_repeat_CS"/>
</dbReference>
<evidence type="ECO:0000256" key="12">
    <source>
        <dbReference type="ARBA" id="ARBA00025471"/>
    </source>
</evidence>
<dbReference type="PROSITE" id="PS00678">
    <property type="entry name" value="WD_REPEATS_1"/>
    <property type="match status" value="1"/>
</dbReference>
<feature type="repeat" description="WD" evidence="13">
    <location>
        <begin position="327"/>
        <end position="369"/>
    </location>
</feature>
<dbReference type="PANTHER" id="PTHR13923:SF11">
    <property type="entry name" value="SECRETORY 31, ISOFORM D"/>
    <property type="match status" value="1"/>
</dbReference>
<comment type="function">
    <text evidence="12">Component of the coat protein complex II (COPII) which promotes the formation of transport vesicles from the endoplasmic reticulum (ER). The coat has two main functions, the physical deformation of the endoplasmic reticulum membrane into vesicles and the selection of cargo molecules.</text>
</comment>
<dbReference type="GO" id="GO:0070971">
    <property type="term" value="C:endoplasmic reticulum exit site"/>
    <property type="evidence" value="ECO:0007669"/>
    <property type="project" value="TreeGrafter"/>
</dbReference>
<dbReference type="GO" id="GO:0005789">
    <property type="term" value="C:endoplasmic reticulum membrane"/>
    <property type="evidence" value="ECO:0007669"/>
    <property type="project" value="UniProtKB-SubCell"/>
</dbReference>
<dbReference type="STRING" id="269621.A0A238F7F8"/>
<feature type="compositionally biased region" description="Polar residues" evidence="14">
    <location>
        <begin position="624"/>
        <end position="644"/>
    </location>
</feature>
<evidence type="ECO:0000256" key="8">
    <source>
        <dbReference type="ARBA" id="ARBA00022737"/>
    </source>
</evidence>
<dbReference type="Pfam" id="PF00400">
    <property type="entry name" value="WD40"/>
    <property type="match status" value="2"/>
</dbReference>
<evidence type="ECO:0000313" key="16">
    <source>
        <dbReference type="Proteomes" id="UP000198372"/>
    </source>
</evidence>
<evidence type="ECO:0000256" key="1">
    <source>
        <dbReference type="ARBA" id="ARBA00004240"/>
    </source>
</evidence>
<gene>
    <name evidence="15" type="ORF">BQ2448_74</name>
</gene>
<keyword evidence="10" id="KW-0931">ER-Golgi transport</keyword>
<evidence type="ECO:0000313" key="15">
    <source>
        <dbReference type="EMBL" id="SCV67953.1"/>
    </source>
</evidence>
<name>A0A238F7F8_9BASI</name>
<evidence type="ECO:0000256" key="9">
    <source>
        <dbReference type="ARBA" id="ARBA00022824"/>
    </source>
</evidence>
<dbReference type="PRINTS" id="PR01217">
    <property type="entry name" value="PRICHEXTENSN"/>
</dbReference>
<feature type="repeat" description="WD" evidence="13">
    <location>
        <begin position="141"/>
        <end position="183"/>
    </location>
</feature>
<evidence type="ECO:0000256" key="10">
    <source>
        <dbReference type="ARBA" id="ARBA00022892"/>
    </source>
</evidence>
<feature type="compositionally biased region" description="Polar residues" evidence="14">
    <location>
        <begin position="1061"/>
        <end position="1081"/>
    </location>
</feature>
<dbReference type="PROSITE" id="PS50294">
    <property type="entry name" value="WD_REPEATS_REGION"/>
    <property type="match status" value="1"/>
</dbReference>
<evidence type="ECO:0000256" key="11">
    <source>
        <dbReference type="ARBA" id="ARBA00022927"/>
    </source>
</evidence>
<keyword evidence="16" id="KW-1185">Reference proteome</keyword>
<feature type="region of interest" description="Disordered" evidence="14">
    <location>
        <begin position="1105"/>
        <end position="1457"/>
    </location>
</feature>
<dbReference type="SMART" id="SM00320">
    <property type="entry name" value="WD40"/>
    <property type="match status" value="5"/>
</dbReference>
<feature type="compositionally biased region" description="Pro residues" evidence="14">
    <location>
        <begin position="1288"/>
        <end position="1324"/>
    </location>
</feature>
<accession>A0A238F7F8</accession>
<dbReference type="GO" id="GO:0005198">
    <property type="term" value="F:structural molecule activity"/>
    <property type="evidence" value="ECO:0007669"/>
    <property type="project" value="TreeGrafter"/>
</dbReference>
<feature type="region of interest" description="Disordered" evidence="14">
    <location>
        <begin position="1043"/>
        <end position="1091"/>
    </location>
</feature>
<keyword evidence="7 13" id="KW-0853">WD repeat</keyword>
<keyword evidence="8" id="KW-0677">Repeat</keyword>
<proteinExistence type="inferred from homology"/>